<accession>A0A9X3NFR1</accession>
<sequence length="55" mass="6170">MPEQQLDAGWEAETLIVRTGEQVGTVLYTVEFELLTGADYWAFALPERLQPTSPT</sequence>
<reference evidence="1" key="1">
    <citation type="submission" date="2022-10" db="EMBL/GenBank/DDBJ databases">
        <title>The WGS of Solirubrobacter phytolaccae KCTC 29190.</title>
        <authorList>
            <person name="Jiang Z."/>
        </authorList>
    </citation>
    <scope>NUCLEOTIDE SEQUENCE</scope>
    <source>
        <strain evidence="1">KCTC 29190</strain>
    </source>
</reference>
<comment type="caution">
    <text evidence="1">The sequence shown here is derived from an EMBL/GenBank/DDBJ whole genome shotgun (WGS) entry which is preliminary data.</text>
</comment>
<protein>
    <submittedName>
        <fullName evidence="1">Uncharacterized protein</fullName>
    </submittedName>
</protein>
<dbReference type="EMBL" id="JAPDDP010000150">
    <property type="protein sequence ID" value="MDA0185788.1"/>
    <property type="molecule type" value="Genomic_DNA"/>
</dbReference>
<keyword evidence="2" id="KW-1185">Reference proteome</keyword>
<gene>
    <name evidence="1" type="ORF">OJ997_36125</name>
</gene>
<name>A0A9X3NFR1_9ACTN</name>
<dbReference type="RefSeq" id="WP_270030311.1">
    <property type="nucleotide sequence ID" value="NZ_JAPDDP010000150.1"/>
</dbReference>
<proteinExistence type="predicted"/>
<dbReference type="Proteomes" id="UP001147653">
    <property type="component" value="Unassembled WGS sequence"/>
</dbReference>
<evidence type="ECO:0000313" key="2">
    <source>
        <dbReference type="Proteomes" id="UP001147653"/>
    </source>
</evidence>
<organism evidence="1 2">
    <name type="scientific">Solirubrobacter phytolaccae</name>
    <dbReference type="NCBI Taxonomy" id="1404360"/>
    <lineage>
        <taxon>Bacteria</taxon>
        <taxon>Bacillati</taxon>
        <taxon>Actinomycetota</taxon>
        <taxon>Thermoleophilia</taxon>
        <taxon>Solirubrobacterales</taxon>
        <taxon>Solirubrobacteraceae</taxon>
        <taxon>Solirubrobacter</taxon>
    </lineage>
</organism>
<dbReference type="AlphaFoldDB" id="A0A9X3NFR1"/>
<evidence type="ECO:0000313" key="1">
    <source>
        <dbReference type="EMBL" id="MDA0185788.1"/>
    </source>
</evidence>